<comment type="similarity">
    <text evidence="1">Belongs to the RdRP family.</text>
</comment>
<dbReference type="EMBL" id="CAMXCT030000013">
    <property type="protein sequence ID" value="CAL4759785.1"/>
    <property type="molecule type" value="Genomic_DNA"/>
</dbReference>
<evidence type="ECO:0000259" key="2">
    <source>
        <dbReference type="Pfam" id="PF05183"/>
    </source>
</evidence>
<evidence type="ECO:0000313" key="4">
    <source>
        <dbReference type="EMBL" id="CAL1125848.1"/>
    </source>
</evidence>
<feature type="domain" description="RDRP core" evidence="2">
    <location>
        <begin position="711"/>
        <end position="815"/>
    </location>
</feature>
<name>A0A9P1BH97_9DINO</name>
<dbReference type="AlphaFoldDB" id="A0A9P1BH97"/>
<dbReference type="EC" id="2.7.7.48" evidence="1"/>
<keyword evidence="1" id="KW-0694">RNA-binding</keyword>
<comment type="catalytic activity">
    <reaction evidence="1">
        <text>RNA(n) + a ribonucleoside 5'-triphosphate = RNA(n+1) + diphosphate</text>
        <dbReference type="Rhea" id="RHEA:21248"/>
        <dbReference type="Rhea" id="RHEA-COMP:14527"/>
        <dbReference type="Rhea" id="RHEA-COMP:17342"/>
        <dbReference type="ChEBI" id="CHEBI:33019"/>
        <dbReference type="ChEBI" id="CHEBI:61557"/>
        <dbReference type="ChEBI" id="CHEBI:140395"/>
        <dbReference type="EC" id="2.7.7.48"/>
    </reaction>
</comment>
<dbReference type="Pfam" id="PF05183">
    <property type="entry name" value="RdRP"/>
    <property type="match status" value="1"/>
</dbReference>
<evidence type="ECO:0000313" key="5">
    <source>
        <dbReference type="Proteomes" id="UP001152797"/>
    </source>
</evidence>
<dbReference type="OrthoDB" id="448911at2759"/>
<evidence type="ECO:0000313" key="3">
    <source>
        <dbReference type="EMBL" id="CAI3972473.1"/>
    </source>
</evidence>
<protein>
    <recommendedName>
        <fullName evidence="1">RNA-dependent RNA polymerase</fullName>
        <ecNumber evidence="1">2.7.7.48</ecNumber>
    </recommendedName>
</protein>
<dbReference type="EMBL" id="CAMXCT020000013">
    <property type="protein sequence ID" value="CAL1125848.1"/>
    <property type="molecule type" value="Genomic_DNA"/>
</dbReference>
<keyword evidence="1" id="KW-0548">Nucleotidyltransferase</keyword>
<accession>A0A9P1BH97</accession>
<proteinExistence type="inferred from homology"/>
<dbReference type="GO" id="GO:0003723">
    <property type="term" value="F:RNA binding"/>
    <property type="evidence" value="ECO:0007669"/>
    <property type="project" value="UniProtKB-KW"/>
</dbReference>
<keyword evidence="5" id="KW-1185">Reference proteome</keyword>
<dbReference type="GO" id="GO:0003968">
    <property type="term" value="F:RNA-directed RNA polymerase activity"/>
    <property type="evidence" value="ECO:0007669"/>
    <property type="project" value="UniProtKB-KW"/>
</dbReference>
<reference evidence="3" key="1">
    <citation type="submission" date="2022-10" db="EMBL/GenBank/DDBJ databases">
        <authorList>
            <person name="Chen Y."/>
            <person name="Dougan E. K."/>
            <person name="Chan C."/>
            <person name="Rhodes N."/>
            <person name="Thang M."/>
        </authorList>
    </citation>
    <scope>NUCLEOTIDE SEQUENCE</scope>
</reference>
<gene>
    <name evidence="3" type="ORF">C1SCF055_LOCUS1056</name>
</gene>
<dbReference type="EMBL" id="CAMXCT010000013">
    <property type="protein sequence ID" value="CAI3972473.1"/>
    <property type="molecule type" value="Genomic_DNA"/>
</dbReference>
<organism evidence="3">
    <name type="scientific">Cladocopium goreaui</name>
    <dbReference type="NCBI Taxonomy" id="2562237"/>
    <lineage>
        <taxon>Eukaryota</taxon>
        <taxon>Sar</taxon>
        <taxon>Alveolata</taxon>
        <taxon>Dinophyceae</taxon>
        <taxon>Suessiales</taxon>
        <taxon>Symbiodiniaceae</taxon>
        <taxon>Cladocopium</taxon>
    </lineage>
</organism>
<feature type="non-terminal residue" evidence="3">
    <location>
        <position position="1"/>
    </location>
</feature>
<comment type="caution">
    <text evidence="3">The sequence shown here is derived from an EMBL/GenBank/DDBJ whole genome shotgun (WGS) entry which is preliminary data.</text>
</comment>
<dbReference type="Proteomes" id="UP001152797">
    <property type="component" value="Unassembled WGS sequence"/>
</dbReference>
<evidence type="ECO:0000256" key="1">
    <source>
        <dbReference type="RuleBase" id="RU363098"/>
    </source>
</evidence>
<dbReference type="InterPro" id="IPR057596">
    <property type="entry name" value="RDRP_core"/>
</dbReference>
<reference evidence="4" key="2">
    <citation type="submission" date="2024-04" db="EMBL/GenBank/DDBJ databases">
        <authorList>
            <person name="Chen Y."/>
            <person name="Shah S."/>
            <person name="Dougan E. K."/>
            <person name="Thang M."/>
            <person name="Chan C."/>
        </authorList>
    </citation>
    <scope>NUCLEOTIDE SEQUENCE [LARGE SCALE GENOMIC DNA]</scope>
</reference>
<sequence>PMDEHGRMIGGHRALLENLLRSPTPFILELRRQHLLECILAADKLQRALRVNRKSSGQAQGSAADEPAQMAAKEILEALGKADRDLTADQRHVYLLRGFGRRLPDMPSTTEMDLGNEALKAAVRANKVRRMLQDYAQEVVQSGAHVVVDDFLRNLQSSGVVKSGKSWEAALSLQDVAKESGISAMVVISPGKAIMDELMAAHIASGTAQEEGTHRPVSHEAQQGRTFSKHANKSFPPPPPMDSEAWHRSSCRQCRARLRVRNGKPKHLRQRCHLHRFHQRRQPPPSPAEEPFDLWDEAAIPSDAPTYPAPTPVKRRRRIGEGSDAERMLSMDWCAVIPNILEDSRLKRELQCNVLLSVDWGMKGAKPSIMSLYSSTRVERPNWVEALVGREGGLMVYGSRELRNSPTALKILQYARGKAKAYSRMPLLLTPSRSVPLPSEALVRVAHDDFIVVSDDEEEVNTTDGISDIGPAAAEALGMLVHTMYNDETGLTLYPVSQYRCVLPDHPQDQEFAGQIRPGNTVDAFSKIVVCLLRCSFTRPCEERASCKSPSCRNMTPGGHLHAGVQCQGGMAVLCRHLAPDVCCQHGPGAINAWGGLTGDTHKAIKVPGISLQMIQVIMLRIQLCALDEVLAPRIPAEMAQLDAWPQRRVLQHCIEVIYQEDQIADPTELAVLQETETESKPWCILRGTKDAMQRGGRRFSALIQAHNKKPKLPLHGLSGCAVITSDPYGTLEDRQCHIIVGNEAWLGRFVVWSHPMIHPWDVQVWDAMPPPKGVKYCSYNTIICTRKGRGASGIRNADQDGDLFGFSNDRRLLALFDALPEGGGAAEFIAAGARVKKSLSEVPRKALPSVDAYRAHILPVCGLVYAIAERVLEHVFFKSPDPRQDGSLFAAIELRAYTHAAMDVPKKYLATEVVSKANACLKAAGVKIRGKGSRKVSQTLKARLKFKPVRRVDALTLLGKELGNHSRLGKVWMPRSTIRLSAAAGAAYRQALLAREPRGHKVATS</sequence>
<keyword evidence="1" id="KW-0808">Transferase</keyword>
<keyword evidence="1" id="KW-0696">RNA-directed RNA polymerase</keyword>